<dbReference type="Proteomes" id="UP000887580">
    <property type="component" value="Unplaced"/>
</dbReference>
<sequence length="70" mass="8170">MWTLNIHIYIDSLSTIFKRGIKKIKQIKLNHSSMIECKKSNNGEPRVSHLKDIENILDSHFNVSNNFKDS</sequence>
<organism evidence="1 2">
    <name type="scientific">Panagrolaimus sp. PS1159</name>
    <dbReference type="NCBI Taxonomy" id="55785"/>
    <lineage>
        <taxon>Eukaryota</taxon>
        <taxon>Metazoa</taxon>
        <taxon>Ecdysozoa</taxon>
        <taxon>Nematoda</taxon>
        <taxon>Chromadorea</taxon>
        <taxon>Rhabditida</taxon>
        <taxon>Tylenchina</taxon>
        <taxon>Panagrolaimomorpha</taxon>
        <taxon>Panagrolaimoidea</taxon>
        <taxon>Panagrolaimidae</taxon>
        <taxon>Panagrolaimus</taxon>
    </lineage>
</organism>
<evidence type="ECO:0000313" key="2">
    <source>
        <dbReference type="WBParaSite" id="PS1159_v2.g24665.t1"/>
    </source>
</evidence>
<dbReference type="WBParaSite" id="PS1159_v2.g24665.t1">
    <property type="protein sequence ID" value="PS1159_v2.g24665.t1"/>
    <property type="gene ID" value="PS1159_v2.g24665"/>
</dbReference>
<protein>
    <submittedName>
        <fullName evidence="2">Uncharacterized protein</fullName>
    </submittedName>
</protein>
<evidence type="ECO:0000313" key="1">
    <source>
        <dbReference type="Proteomes" id="UP000887580"/>
    </source>
</evidence>
<name>A0AC35G7Z2_9BILA</name>
<proteinExistence type="predicted"/>
<reference evidence="2" key="1">
    <citation type="submission" date="2022-11" db="UniProtKB">
        <authorList>
            <consortium name="WormBaseParasite"/>
        </authorList>
    </citation>
    <scope>IDENTIFICATION</scope>
</reference>
<accession>A0AC35G7Z2</accession>